<organism evidence="12 13">
    <name type="scientific">Blomia tropicalis</name>
    <name type="common">Mite</name>
    <dbReference type="NCBI Taxonomy" id="40697"/>
    <lineage>
        <taxon>Eukaryota</taxon>
        <taxon>Metazoa</taxon>
        <taxon>Ecdysozoa</taxon>
        <taxon>Arthropoda</taxon>
        <taxon>Chelicerata</taxon>
        <taxon>Arachnida</taxon>
        <taxon>Acari</taxon>
        <taxon>Acariformes</taxon>
        <taxon>Sarcoptiformes</taxon>
        <taxon>Astigmata</taxon>
        <taxon>Glycyphagoidea</taxon>
        <taxon>Echimyopodidae</taxon>
        <taxon>Blomia</taxon>
    </lineage>
</organism>
<dbReference type="SUPFAM" id="SSF54001">
    <property type="entry name" value="Cysteine proteinases"/>
    <property type="match status" value="1"/>
</dbReference>
<evidence type="ECO:0000259" key="11">
    <source>
        <dbReference type="SMART" id="SM00848"/>
    </source>
</evidence>
<dbReference type="GO" id="GO:0070475">
    <property type="term" value="P:rRNA base methylation"/>
    <property type="evidence" value="ECO:0007669"/>
    <property type="project" value="TreeGrafter"/>
</dbReference>
<comment type="similarity">
    <text evidence="1">Belongs to the methyltransferase superfamily. RsmH family.</text>
</comment>
<evidence type="ECO:0000256" key="8">
    <source>
        <dbReference type="ARBA" id="ARBA00023145"/>
    </source>
</evidence>
<dbReference type="SUPFAM" id="SSF53335">
    <property type="entry name" value="S-adenosyl-L-methionine-dependent methyltransferases"/>
    <property type="match status" value="1"/>
</dbReference>
<dbReference type="NCBIfam" id="TIGR00006">
    <property type="entry name" value="16S rRNA (cytosine(1402)-N(4))-methyltransferase RsmH"/>
    <property type="match status" value="1"/>
</dbReference>
<dbReference type="SUPFAM" id="SSF81799">
    <property type="entry name" value="Putative methyltransferase TM0872, insert domain"/>
    <property type="match status" value="1"/>
</dbReference>
<dbReference type="SMART" id="SM00848">
    <property type="entry name" value="Inhibitor_I29"/>
    <property type="match status" value="1"/>
</dbReference>
<dbReference type="GO" id="GO:0008234">
    <property type="term" value="F:cysteine-type peptidase activity"/>
    <property type="evidence" value="ECO:0007669"/>
    <property type="project" value="UniProtKB-KW"/>
</dbReference>
<dbReference type="InterPro" id="IPR002903">
    <property type="entry name" value="RsmH"/>
</dbReference>
<dbReference type="SMART" id="SM00645">
    <property type="entry name" value="Pept_C1"/>
    <property type="match status" value="1"/>
</dbReference>
<evidence type="ECO:0000313" key="13">
    <source>
        <dbReference type="Proteomes" id="UP001142055"/>
    </source>
</evidence>
<dbReference type="PRINTS" id="PR00705">
    <property type="entry name" value="PAPAIN"/>
</dbReference>
<dbReference type="Pfam" id="PF08246">
    <property type="entry name" value="Inhibitor_I29"/>
    <property type="match status" value="1"/>
</dbReference>
<keyword evidence="9" id="KW-1015">Disulfide bond</keyword>
<keyword evidence="13" id="KW-1185">Reference proteome</keyword>
<dbReference type="Gene3D" id="1.10.150.170">
    <property type="entry name" value="Putative methyltransferase TM0872, insert domain"/>
    <property type="match status" value="1"/>
</dbReference>
<evidence type="ECO:0000256" key="6">
    <source>
        <dbReference type="ARBA" id="ARBA00022801"/>
    </source>
</evidence>
<protein>
    <submittedName>
        <fullName evidence="12">Uncharacterized protein</fullName>
    </submittedName>
</protein>
<dbReference type="InterPro" id="IPR025661">
    <property type="entry name" value="Pept_asp_AS"/>
</dbReference>
<evidence type="ECO:0000256" key="1">
    <source>
        <dbReference type="ARBA" id="ARBA00010396"/>
    </source>
</evidence>
<dbReference type="InterPro" id="IPR038765">
    <property type="entry name" value="Papain-like_cys_pep_sf"/>
</dbReference>
<keyword evidence="4" id="KW-0808">Transferase</keyword>
<evidence type="ECO:0000256" key="5">
    <source>
        <dbReference type="ARBA" id="ARBA00022691"/>
    </source>
</evidence>
<dbReference type="InterPro" id="IPR000668">
    <property type="entry name" value="Peptidase_C1A_C"/>
</dbReference>
<feature type="domain" description="Peptidase C1A papain C-terminal" evidence="10">
    <location>
        <begin position="597"/>
        <end position="812"/>
    </location>
</feature>
<dbReference type="PROSITE" id="PS00639">
    <property type="entry name" value="THIOL_PROTEASE_HIS"/>
    <property type="match status" value="1"/>
</dbReference>
<dbReference type="InterPro" id="IPR000169">
    <property type="entry name" value="Pept_cys_AS"/>
</dbReference>
<dbReference type="FunFam" id="3.90.70.10:FF:000087">
    <property type="entry name" value="Counting factor associated protein D"/>
    <property type="match status" value="1"/>
</dbReference>
<evidence type="ECO:0000256" key="2">
    <source>
        <dbReference type="ARBA" id="ARBA00022603"/>
    </source>
</evidence>
<comment type="caution">
    <text evidence="12">The sequence shown here is derived from an EMBL/GenBank/DDBJ whole genome shotgun (WGS) entry which is preliminary data.</text>
</comment>
<reference evidence="12" key="1">
    <citation type="submission" date="2022-12" db="EMBL/GenBank/DDBJ databases">
        <title>Genome assemblies of Blomia tropicalis.</title>
        <authorList>
            <person name="Cui Y."/>
        </authorList>
    </citation>
    <scope>NUCLEOTIDE SEQUENCE</scope>
    <source>
        <tissue evidence="12">Adult mites</tissue>
    </source>
</reference>
<evidence type="ECO:0000256" key="4">
    <source>
        <dbReference type="ARBA" id="ARBA00022679"/>
    </source>
</evidence>
<proteinExistence type="inferred from homology"/>
<dbReference type="Gene3D" id="3.40.50.150">
    <property type="entry name" value="Vaccinia Virus protein VP39"/>
    <property type="match status" value="1"/>
</dbReference>
<dbReference type="PANTHER" id="PTHR11265:SF0">
    <property type="entry name" value="12S RRNA N4-METHYLCYTIDINE METHYLTRANSFERASE"/>
    <property type="match status" value="1"/>
</dbReference>
<keyword evidence="8" id="KW-0865">Zymogen</keyword>
<dbReference type="InterPro" id="IPR023397">
    <property type="entry name" value="SAM-dep_MeTrfase_MraW_recog"/>
</dbReference>
<dbReference type="PANTHER" id="PTHR11265">
    <property type="entry name" value="S-ADENOSYL-METHYLTRANSFERASE MRAW"/>
    <property type="match status" value="1"/>
</dbReference>
<evidence type="ECO:0000259" key="10">
    <source>
        <dbReference type="SMART" id="SM00645"/>
    </source>
</evidence>
<keyword evidence="5" id="KW-0949">S-adenosyl-L-methionine</keyword>
<evidence type="ECO:0000313" key="12">
    <source>
        <dbReference type="EMBL" id="KAJ6217556.1"/>
    </source>
</evidence>
<dbReference type="GO" id="GO:0006508">
    <property type="term" value="P:proteolysis"/>
    <property type="evidence" value="ECO:0007669"/>
    <property type="project" value="UniProtKB-KW"/>
</dbReference>
<keyword evidence="7" id="KW-0788">Thiol protease</keyword>
<evidence type="ECO:0000256" key="9">
    <source>
        <dbReference type="ARBA" id="ARBA00023157"/>
    </source>
</evidence>
<dbReference type="Pfam" id="PF01795">
    <property type="entry name" value="Methyltransf_5"/>
    <property type="match status" value="1"/>
</dbReference>
<dbReference type="PROSITE" id="PS00139">
    <property type="entry name" value="THIOL_PROTEASE_CYS"/>
    <property type="match status" value="1"/>
</dbReference>
<dbReference type="OMA" id="YEIDYTS"/>
<evidence type="ECO:0000256" key="3">
    <source>
        <dbReference type="ARBA" id="ARBA00022670"/>
    </source>
</evidence>
<dbReference type="InterPro" id="IPR013201">
    <property type="entry name" value="Prot_inhib_I29"/>
</dbReference>
<dbReference type="Proteomes" id="UP001142055">
    <property type="component" value="Chromosome 3"/>
</dbReference>
<dbReference type="Gene3D" id="3.90.70.10">
    <property type="entry name" value="Cysteine proteinases"/>
    <property type="match status" value="1"/>
</dbReference>
<keyword evidence="3" id="KW-0645">Protease</keyword>
<dbReference type="Pfam" id="PF00112">
    <property type="entry name" value="Peptidase_C1"/>
    <property type="match status" value="1"/>
</dbReference>
<name>A0A9Q0RLP1_BLOTA</name>
<sequence>MRLFRSLFNSLKVTVEEGNKSIEQIVHHPVLAKEITQTLDPQDGQCFIDMTFGGGGHTKHLLATHKKITIFALDRDPEAFQRAIVLSRNVTKQNNGQMVIPLLGRFSELPNLLNNFKMPNHFVDGAIMDLGASSFQFEEGIRGFSVKADGPLDMRMDGNRFPNMPTAADVINSLDADDLTKIFKTYGEERHAVKIAQTIIDSRFLMKNLNSTRELATLVSSVLCHGNRHDKLGREAHPATKVFQALRIFVNNELNELEYGIELLSRYLKRGKQSNDTIGEDDGLLVSAKTPTFADQYIATGRILLPYAEINEPFKAYYDKKSNKSRVDYYGDLEQTVQRADMTEFYKLAYMVDTKGETKRVCFNMAGTLLQPVTIQSVLPDLEQFKLQASGQCKQLSNKLELTGDCEQWEYRVTNGQKESKYVFILQRDEQQQPIPLYYLMMGYDSLLGSHYDKYEVIYESYERMPIDPKIFDIFKGYKCGGFPGPGHGLMATFNPIREFIQGTYDHIDESFNDFSKKHNKNYETKEESTKRQHFFRHNYRFIMAHNRKTTSFKLGVNHLTDRSNDELKVLRGVRSTNKEYNGGMYFDKTKYNMSKLPSQWDWRLVGAVTPVKDQAICGSCWSFGTTGAMEGAYFVKTGNLVKLSQQQLVDCSWSEQNNGCDGGEDFRSYKYLMKAGGIATADSYGPYLGIDGKCHDREVQKAVKVTGFYNVTRGDPESMKVALFNHGPVTVSIDASLKTFSFYSHGVYYDPKCSSENLDHSVLAVGYGELNGEKYWLIKNSWSTYWGNDGYVLINQKGNDCGVLTDATFPIVE</sequence>
<dbReference type="GO" id="GO:0071424">
    <property type="term" value="F:rRNA (cytosine-N4-)-methyltransferase activity"/>
    <property type="evidence" value="ECO:0007669"/>
    <property type="project" value="TreeGrafter"/>
</dbReference>
<dbReference type="PROSITE" id="PS00640">
    <property type="entry name" value="THIOL_PROTEASE_ASN"/>
    <property type="match status" value="1"/>
</dbReference>
<gene>
    <name evidence="12" type="ORF">RDWZM_008713</name>
</gene>
<keyword evidence="2" id="KW-0489">Methyltransferase</keyword>
<feature type="domain" description="Cathepsin propeptide inhibitor" evidence="11">
    <location>
        <begin position="512"/>
        <end position="568"/>
    </location>
</feature>
<evidence type="ECO:0000256" key="7">
    <source>
        <dbReference type="ARBA" id="ARBA00022807"/>
    </source>
</evidence>
<accession>A0A9Q0RLP1</accession>
<dbReference type="InterPro" id="IPR025660">
    <property type="entry name" value="Pept_his_AS"/>
</dbReference>
<keyword evidence="6" id="KW-0378">Hydrolase</keyword>
<dbReference type="InterPro" id="IPR039417">
    <property type="entry name" value="Peptidase_C1A_papain-like"/>
</dbReference>
<dbReference type="CDD" id="cd02248">
    <property type="entry name" value="Peptidase_C1A"/>
    <property type="match status" value="1"/>
</dbReference>
<dbReference type="EMBL" id="JAPWDV010000003">
    <property type="protein sequence ID" value="KAJ6217556.1"/>
    <property type="molecule type" value="Genomic_DNA"/>
</dbReference>
<dbReference type="InterPro" id="IPR029063">
    <property type="entry name" value="SAM-dependent_MTases_sf"/>
</dbReference>
<dbReference type="AlphaFoldDB" id="A0A9Q0RLP1"/>